<comment type="caution">
    <text evidence="1">The sequence shown here is derived from an EMBL/GenBank/DDBJ whole genome shotgun (WGS) entry which is preliminary data.</text>
</comment>
<accession>A0ACC2N6G4</accession>
<protein>
    <submittedName>
        <fullName evidence="1">Uncharacterized protein</fullName>
    </submittedName>
</protein>
<proteinExistence type="predicted"/>
<evidence type="ECO:0000313" key="2">
    <source>
        <dbReference type="Proteomes" id="UP001239111"/>
    </source>
</evidence>
<gene>
    <name evidence="1" type="ORF">QAD02_008435</name>
</gene>
<sequence>MSAQVRYKGRLAKANVVNRLKKNQQTGLQNRNSFDNAHPLHDSSNGKTLGESCIVDLKVMQEKMRCAQCQEGLLMTDFVRHHNKGLAATLVIKCKNRNLNVDVPTGYNHLVNKDARNFLPDKFHNDATSKAVLGAYHAGVGRTELNKILACLDLPVIHPSVYRKYEREVGPAIEKQAKLSCNRAAKEERRLIIQNIQELEKELPPELSALFDNVRLDVDTSTEEFDKSLSILLNIIVSYDMGWSRRATGKSYNSKNGKAPETHDCLRNCPSSSKAMEASVGTELVLKSQILKENNMKVQVLIGDEDSTLMASISNADPNHGIRKLADNNHVLKNFSKKIYLLRTSHSELNKKGLIAHIKKCFTYAVAQNRRDTKKLASTIHTIVDHLYNKHENCGEWCRAGREGSLYKPKFVIKSEALYEPSRQIFAYYANGASKLSIKACSQGNESWNNSVAHKFAGNKSYSTSSSGDTRVATVVLTFNDCESFMNEVKEEIGVKSSQRSKNFYASLDDTKHKKSLEAQSIAKKRRRIELVNNTNNLQKSLEKSEGCTYQSNIGFESAGGALITQDDSTENCEDLVASLKSLSNTDCLLVCFDLETTGRSNDSEILQIAAIFGNCVFSVYITPTKNVDDAAYKINLLTAFDDRLFYKGNEVMTLSLESAPTAFYTFLKQIPRKSVLVAHNAGFDTKFLIRDLKKCSLLKKFSTVIYGVCDSLALFRKKYPERKKGGMCTLSKLAGDLLEIDKSGTEFHEASFDVRILQSLMLFALNFAEYTADEIMSKSTRFVDVVQKKLVRKMPRCKEKNSPKPFLAFKGLISEYMMKKFSKTEMSYEDLISLYKLQGGKTIVDFMSDSSDGKPKVTKDRKVIDKVVSHFKVTLANQQ</sequence>
<dbReference type="EMBL" id="CM056744">
    <property type="protein sequence ID" value="KAJ8666773.1"/>
    <property type="molecule type" value="Genomic_DNA"/>
</dbReference>
<reference evidence="1" key="1">
    <citation type="submission" date="2023-04" db="EMBL/GenBank/DDBJ databases">
        <title>A chromosome-level genome assembly of the parasitoid wasp Eretmocerus hayati.</title>
        <authorList>
            <person name="Zhong Y."/>
            <person name="Liu S."/>
            <person name="Liu Y."/>
        </authorList>
    </citation>
    <scope>NUCLEOTIDE SEQUENCE</scope>
    <source>
        <strain evidence="1">ZJU_SS_LIU_2023</strain>
    </source>
</reference>
<keyword evidence="2" id="KW-1185">Reference proteome</keyword>
<dbReference type="Proteomes" id="UP001239111">
    <property type="component" value="Chromosome 4"/>
</dbReference>
<organism evidence="1 2">
    <name type="scientific">Eretmocerus hayati</name>
    <dbReference type="NCBI Taxonomy" id="131215"/>
    <lineage>
        <taxon>Eukaryota</taxon>
        <taxon>Metazoa</taxon>
        <taxon>Ecdysozoa</taxon>
        <taxon>Arthropoda</taxon>
        <taxon>Hexapoda</taxon>
        <taxon>Insecta</taxon>
        <taxon>Pterygota</taxon>
        <taxon>Neoptera</taxon>
        <taxon>Endopterygota</taxon>
        <taxon>Hymenoptera</taxon>
        <taxon>Apocrita</taxon>
        <taxon>Proctotrupomorpha</taxon>
        <taxon>Chalcidoidea</taxon>
        <taxon>Aphelinidae</taxon>
        <taxon>Aphelininae</taxon>
        <taxon>Eretmocerus</taxon>
    </lineage>
</organism>
<name>A0ACC2N6G4_9HYME</name>
<evidence type="ECO:0000313" key="1">
    <source>
        <dbReference type="EMBL" id="KAJ8666773.1"/>
    </source>
</evidence>